<feature type="domain" description="EGF-like" evidence="8">
    <location>
        <begin position="375"/>
        <end position="414"/>
    </location>
</feature>
<keyword evidence="3 6" id="KW-0496">Mitochondrion</keyword>
<comment type="cofactor">
    <cofactor evidence="6">
        <name>Zn(2+)</name>
        <dbReference type="ChEBI" id="CHEBI:29105"/>
    </cofactor>
</comment>
<comment type="caution">
    <text evidence="9">The sequence shown here is derived from an EMBL/GenBank/DDBJ whole genome shotgun (WGS) entry which is preliminary data.</text>
</comment>
<feature type="binding site" evidence="6">
    <location>
        <position position="256"/>
    </location>
    <ligand>
        <name>Zn(2+)</name>
        <dbReference type="ChEBI" id="CHEBI:29105"/>
    </ligand>
</feature>
<dbReference type="GO" id="GO:0120539">
    <property type="term" value="F:4-hydroxy-3-methoxy-5-polyprenylbenzoate decarboxylase activity"/>
    <property type="evidence" value="ECO:0007669"/>
    <property type="project" value="UniProtKB-EC"/>
</dbReference>
<keyword evidence="2 6" id="KW-0999">Mitochondrion inner membrane</keyword>
<evidence type="ECO:0000313" key="9">
    <source>
        <dbReference type="EMBL" id="PFX18511.1"/>
    </source>
</evidence>
<dbReference type="Pfam" id="PF05019">
    <property type="entry name" value="Coq4"/>
    <property type="match status" value="1"/>
</dbReference>
<comment type="pathway">
    <text evidence="6">Cofactor biosynthesis; ubiquinone biosynthesis.</text>
</comment>
<sequence>MVVHTSRSKLHVPLLLHSGDLFVCVTEKVLQPAKEEERGQVGKESYNGKTTQLFNDRCSRCNATNYVDYIGFEVSATCDWQSKGLEFDDAISDSIPDWEDEMEDKNLSHDGIQLYESHIPTSVMQKVLLTTGSALMALYNPERADMVATLGETTGFLALKNMHKKMQADPIGQQILQECPRINSSTIDMNKLRQLPDGSFGREYARNMDTNKITADSRDEVKFVDDKDLAYVMQRYREVHDFVHTLAGLSISVSHEIAVKWYEMIQTGLPMCALSSVVAPIRLTARSLHRDSKFRVASFIDHVFHVLDVLELESRLVRDRIDCQLHCLEDQRCFSTNLATKPDINSRYVCKLLPTDKYNASDSFRPSPRFHHYSVKTPCLSNPCSHNSSCRALYQLNDFWCGDCHPNYSGSYCEKWLVEIPYHVCMYGKGDMPGVFFTLLAGKIYSIRLVHISGKVGCTPEDESNWGYHSDIDTILTDKDNNVVFPEDHNATYYQLPGFTGNSPELVLSFTIPLLVTAGQEYRLWYWEDLVNHNDENNNPGPSCMKVIYLFSD</sequence>
<dbReference type="SUPFAM" id="SSF57196">
    <property type="entry name" value="EGF/Laminin"/>
    <property type="match status" value="1"/>
</dbReference>
<evidence type="ECO:0000256" key="7">
    <source>
        <dbReference type="PROSITE-ProRule" id="PRU00076"/>
    </source>
</evidence>
<dbReference type="Proteomes" id="UP000225706">
    <property type="component" value="Unassembled WGS sequence"/>
</dbReference>
<feature type="binding site" evidence="6">
    <location>
        <position position="241"/>
    </location>
    <ligand>
        <name>Zn(2+)</name>
        <dbReference type="ChEBI" id="CHEBI:29105"/>
    </ligand>
</feature>
<dbReference type="EC" id="4.1.1.130" evidence="6"/>
<evidence type="ECO:0000256" key="4">
    <source>
        <dbReference type="ARBA" id="ARBA00023136"/>
    </source>
</evidence>
<evidence type="ECO:0000313" key="10">
    <source>
        <dbReference type="Proteomes" id="UP000225706"/>
    </source>
</evidence>
<proteinExistence type="inferred from homology"/>
<dbReference type="OrthoDB" id="5970633at2759"/>
<protein>
    <recommendedName>
        <fullName evidence="6">Ubiquinone biosynthesis protein COQ4 homolog, mitochondrial</fullName>
    </recommendedName>
    <alternativeName>
        <fullName evidence="6">4-hydroxy-3-methoxy-5-polyprenylbenzoate decarboxylase</fullName>
        <ecNumber evidence="6">4.1.1.130</ecNumber>
    </alternativeName>
    <alternativeName>
        <fullName evidence="6">Coenzyme Q biosynthesis protein 4 homolog</fullName>
    </alternativeName>
</protein>
<keyword evidence="6" id="KW-0862">Zinc</keyword>
<comment type="subunit">
    <text evidence="6">Component of a multi-subunit COQ enzyme complex.</text>
</comment>
<keyword evidence="7" id="KW-0245">EGF-like domain</keyword>
<dbReference type="HAMAP" id="MF_03111">
    <property type="entry name" value="Coq4"/>
    <property type="match status" value="1"/>
</dbReference>
<keyword evidence="9" id="KW-0830">Ubiquinone</keyword>
<feature type="binding site" evidence="6">
    <location>
        <position position="244"/>
    </location>
    <ligand>
        <name>Zn(2+)</name>
        <dbReference type="ChEBI" id="CHEBI:29105"/>
    </ligand>
</feature>
<evidence type="ECO:0000256" key="1">
    <source>
        <dbReference type="ARBA" id="ARBA00022688"/>
    </source>
</evidence>
<dbReference type="PANTHER" id="PTHR12922:SF7">
    <property type="entry name" value="UBIQUINONE BIOSYNTHESIS PROTEIN COQ4 HOMOLOG, MITOCHONDRIAL"/>
    <property type="match status" value="1"/>
</dbReference>
<dbReference type="STRING" id="50429.A0A2B4RLN4"/>
<dbReference type="AlphaFoldDB" id="A0A2B4RLN4"/>
<comment type="catalytic activity">
    <reaction evidence="6">
        <text>a 4-hydroxy-3-methoxy-5-(all-trans-polyprenyl)benzoate + H(+) = a 2-methoxy-6-(all-trans-polyprenyl)phenol + CO2</text>
        <dbReference type="Rhea" id="RHEA:81179"/>
        <dbReference type="Rhea" id="RHEA-COMP:9551"/>
        <dbReference type="Rhea" id="RHEA-COMP:10931"/>
        <dbReference type="ChEBI" id="CHEBI:15378"/>
        <dbReference type="ChEBI" id="CHEBI:16526"/>
        <dbReference type="ChEBI" id="CHEBI:62731"/>
        <dbReference type="ChEBI" id="CHEBI:84443"/>
        <dbReference type="EC" id="4.1.1.130"/>
    </reaction>
</comment>
<evidence type="ECO:0000256" key="5">
    <source>
        <dbReference type="ARBA" id="ARBA00023239"/>
    </source>
</evidence>
<feature type="binding site" evidence="6">
    <location>
        <position position="240"/>
    </location>
    <ligand>
        <name>Zn(2+)</name>
        <dbReference type="ChEBI" id="CHEBI:29105"/>
    </ligand>
</feature>
<gene>
    <name evidence="9" type="primary">COQ4</name>
    <name evidence="9" type="ORF">AWC38_SpisGene17118</name>
</gene>
<keyword evidence="6" id="KW-0479">Metal-binding</keyword>
<comment type="function">
    <text evidence="6">Lyase that catalyzes the C1-decarboxylation of 4-hydroxy-3-methoxy-5-(all-trans-polyprenyl)benzoic acid into 2-methoxy-6-(all-trans-polyprenyl)phenol during ubiquinone biosynthesis.</text>
</comment>
<dbReference type="EMBL" id="LSMT01000407">
    <property type="protein sequence ID" value="PFX18511.1"/>
    <property type="molecule type" value="Genomic_DNA"/>
</dbReference>
<keyword evidence="10" id="KW-1185">Reference proteome</keyword>
<feature type="disulfide bond" evidence="7">
    <location>
        <begin position="404"/>
        <end position="413"/>
    </location>
</feature>
<comment type="caution">
    <text evidence="7">Lacks conserved residue(s) required for the propagation of feature annotation.</text>
</comment>
<organism evidence="9 10">
    <name type="scientific">Stylophora pistillata</name>
    <name type="common">Smooth cauliflower coral</name>
    <dbReference type="NCBI Taxonomy" id="50429"/>
    <lineage>
        <taxon>Eukaryota</taxon>
        <taxon>Metazoa</taxon>
        <taxon>Cnidaria</taxon>
        <taxon>Anthozoa</taxon>
        <taxon>Hexacorallia</taxon>
        <taxon>Scleractinia</taxon>
        <taxon>Astrocoeniina</taxon>
        <taxon>Pocilloporidae</taxon>
        <taxon>Stylophora</taxon>
    </lineage>
</organism>
<reference evidence="10" key="1">
    <citation type="journal article" date="2017" name="bioRxiv">
        <title>Comparative analysis of the genomes of Stylophora pistillata and Acropora digitifera provides evidence for extensive differences between species of corals.</title>
        <authorList>
            <person name="Voolstra C.R."/>
            <person name="Li Y."/>
            <person name="Liew Y.J."/>
            <person name="Baumgarten S."/>
            <person name="Zoccola D."/>
            <person name="Flot J.-F."/>
            <person name="Tambutte S."/>
            <person name="Allemand D."/>
            <person name="Aranda M."/>
        </authorList>
    </citation>
    <scope>NUCLEOTIDE SEQUENCE [LARGE SCALE GENOMIC DNA]</scope>
</reference>
<comment type="similarity">
    <text evidence="6">Belongs to the COQ4 family.</text>
</comment>
<evidence type="ECO:0000256" key="3">
    <source>
        <dbReference type="ARBA" id="ARBA00023128"/>
    </source>
</evidence>
<evidence type="ECO:0000256" key="6">
    <source>
        <dbReference type="HAMAP-Rule" id="MF_03111"/>
    </source>
</evidence>
<evidence type="ECO:0000259" key="8">
    <source>
        <dbReference type="PROSITE" id="PS50026"/>
    </source>
</evidence>
<name>A0A2B4RLN4_STYPI</name>
<comment type="subcellular location">
    <subcellularLocation>
        <location evidence="6">Mitochondrion inner membrane</location>
        <topology evidence="6">Peripheral membrane protein</topology>
        <orientation evidence="6">Matrix side</orientation>
    </subcellularLocation>
</comment>
<keyword evidence="5 6" id="KW-0456">Lyase</keyword>
<dbReference type="GO" id="GO:0008270">
    <property type="term" value="F:zinc ion binding"/>
    <property type="evidence" value="ECO:0007669"/>
    <property type="project" value="UniProtKB-UniRule"/>
</dbReference>
<dbReference type="InterPro" id="IPR000742">
    <property type="entry name" value="EGF"/>
</dbReference>
<dbReference type="InterPro" id="IPR007715">
    <property type="entry name" value="Coq4"/>
</dbReference>
<dbReference type="UniPathway" id="UPA00232"/>
<keyword evidence="1 6" id="KW-0831">Ubiquinone biosynthesis</keyword>
<feature type="disulfide bond" evidence="7">
    <location>
        <begin position="384"/>
        <end position="401"/>
    </location>
</feature>
<keyword evidence="7" id="KW-1015">Disulfide bond</keyword>
<dbReference type="PROSITE" id="PS50026">
    <property type="entry name" value="EGF_3"/>
    <property type="match status" value="1"/>
</dbReference>
<keyword evidence="4 6" id="KW-0472">Membrane</keyword>
<evidence type="ECO:0000256" key="2">
    <source>
        <dbReference type="ARBA" id="ARBA00022792"/>
    </source>
</evidence>
<dbReference type="PANTHER" id="PTHR12922">
    <property type="entry name" value="UBIQUINONE BIOSYNTHESIS PROTEIN"/>
    <property type="match status" value="1"/>
</dbReference>
<dbReference type="InterPro" id="IPR027540">
    <property type="entry name" value="Coq4_euk"/>
</dbReference>
<dbReference type="Gene3D" id="2.10.25.10">
    <property type="entry name" value="Laminin"/>
    <property type="match status" value="1"/>
</dbReference>
<accession>A0A2B4RLN4</accession>
<dbReference type="GO" id="GO:0031314">
    <property type="term" value="C:extrinsic component of mitochondrial inner membrane"/>
    <property type="evidence" value="ECO:0007669"/>
    <property type="project" value="UniProtKB-UniRule"/>
</dbReference>
<dbReference type="SMART" id="SM00181">
    <property type="entry name" value="EGF"/>
    <property type="match status" value="1"/>
</dbReference>